<sequence>MKKTIIAGGLAAASLAVLVGAAAPAPQTPAQAPAAATTQAAPAARHAGIQARQAQPVSQAEFVQARVSRLTALDANHDGTVTAEELRAGAQARRARHATQRFDRLDADKSGQISRAEFDAARPEHGDRAGHRGPRGGEHRGQRMGRRGGGEGRGHGPAERVAHHGPIVIADVQTKLTEGFARLDTDHDGVLSPAERQAGRAVMRERFQERRVQRQNRAPAVTSASPSAPASE</sequence>
<dbReference type="Proteomes" id="UP000663918">
    <property type="component" value="Chromosome"/>
</dbReference>
<feature type="chain" id="PRO_5038043757" evidence="2">
    <location>
        <begin position="22"/>
        <end position="232"/>
    </location>
</feature>
<evidence type="ECO:0000256" key="2">
    <source>
        <dbReference type="SAM" id="SignalP"/>
    </source>
</evidence>
<evidence type="ECO:0000256" key="1">
    <source>
        <dbReference type="SAM" id="MobiDB-lite"/>
    </source>
</evidence>
<gene>
    <name evidence="4" type="ORF">IFJ75_00300</name>
</gene>
<feature type="compositionally biased region" description="Basic and acidic residues" evidence="1">
    <location>
        <begin position="116"/>
        <end position="141"/>
    </location>
</feature>
<feature type="compositionally biased region" description="Basic and acidic residues" evidence="1">
    <location>
        <begin position="148"/>
        <end position="162"/>
    </location>
</feature>
<dbReference type="GO" id="GO:0005509">
    <property type="term" value="F:calcium ion binding"/>
    <property type="evidence" value="ECO:0007669"/>
    <property type="project" value="InterPro"/>
</dbReference>
<reference evidence="4" key="1">
    <citation type="submission" date="2020-09" db="EMBL/GenBank/DDBJ databases">
        <title>Brevundimonas sp. LVF2 isolated from a puddle in Goettingen, Germany.</title>
        <authorList>
            <person name="Friedrich I."/>
            <person name="Klassen A."/>
            <person name="Hannes N."/>
            <person name="Schneider D."/>
            <person name="Hertel R."/>
            <person name="Daniel R."/>
        </authorList>
    </citation>
    <scope>NUCLEOTIDE SEQUENCE</scope>
    <source>
        <strain evidence="4">LVF2</strain>
    </source>
</reference>
<feature type="compositionally biased region" description="Basic and acidic residues" evidence="1">
    <location>
        <begin position="100"/>
        <end position="109"/>
    </location>
</feature>
<feature type="region of interest" description="Disordered" evidence="1">
    <location>
        <begin position="88"/>
        <end position="165"/>
    </location>
</feature>
<keyword evidence="5" id="KW-1185">Reference proteome</keyword>
<name>A0A975C0V0_9CAUL</name>
<dbReference type="SUPFAM" id="SSF47473">
    <property type="entry name" value="EF-hand"/>
    <property type="match status" value="1"/>
</dbReference>
<dbReference type="RefSeq" id="WP_207870591.1">
    <property type="nucleotide sequence ID" value="NZ_CP062222.1"/>
</dbReference>
<dbReference type="PROSITE" id="PS00018">
    <property type="entry name" value="EF_HAND_1"/>
    <property type="match status" value="1"/>
</dbReference>
<dbReference type="InterPro" id="IPR002048">
    <property type="entry name" value="EF_hand_dom"/>
</dbReference>
<feature type="region of interest" description="Disordered" evidence="1">
    <location>
        <begin position="209"/>
        <end position="232"/>
    </location>
</feature>
<keyword evidence="2" id="KW-0732">Signal</keyword>
<dbReference type="InterPro" id="IPR018247">
    <property type="entry name" value="EF_Hand_1_Ca_BS"/>
</dbReference>
<proteinExistence type="predicted"/>
<protein>
    <submittedName>
        <fullName evidence="4">EF-hand domain-containing protein</fullName>
    </submittedName>
</protein>
<evidence type="ECO:0000259" key="3">
    <source>
        <dbReference type="PROSITE" id="PS50222"/>
    </source>
</evidence>
<evidence type="ECO:0000313" key="4">
    <source>
        <dbReference type="EMBL" id="QTC91415.1"/>
    </source>
</evidence>
<dbReference type="AlphaFoldDB" id="A0A975C0V0"/>
<evidence type="ECO:0000313" key="5">
    <source>
        <dbReference type="Proteomes" id="UP000663918"/>
    </source>
</evidence>
<dbReference type="KEGG" id="bgoe:IFJ75_00300"/>
<dbReference type="InterPro" id="IPR011992">
    <property type="entry name" value="EF-hand-dom_pair"/>
</dbReference>
<dbReference type="EMBL" id="CP062222">
    <property type="protein sequence ID" value="QTC91415.1"/>
    <property type="molecule type" value="Genomic_DNA"/>
</dbReference>
<accession>A0A975C0V0</accession>
<organism evidence="4 5">
    <name type="scientific">Brevundimonas goettingensis</name>
    <dbReference type="NCBI Taxonomy" id="2774190"/>
    <lineage>
        <taxon>Bacteria</taxon>
        <taxon>Pseudomonadati</taxon>
        <taxon>Pseudomonadota</taxon>
        <taxon>Alphaproteobacteria</taxon>
        <taxon>Caulobacterales</taxon>
        <taxon>Caulobacteraceae</taxon>
        <taxon>Brevundimonas</taxon>
    </lineage>
</organism>
<feature type="domain" description="EF-hand" evidence="3">
    <location>
        <begin position="93"/>
        <end position="128"/>
    </location>
</feature>
<dbReference type="Pfam" id="PF13202">
    <property type="entry name" value="EF-hand_5"/>
    <property type="match status" value="3"/>
</dbReference>
<feature type="signal peptide" evidence="2">
    <location>
        <begin position="1"/>
        <end position="21"/>
    </location>
</feature>
<dbReference type="Gene3D" id="1.10.238.10">
    <property type="entry name" value="EF-hand"/>
    <property type="match status" value="1"/>
</dbReference>
<dbReference type="PROSITE" id="PS50222">
    <property type="entry name" value="EF_HAND_2"/>
    <property type="match status" value="1"/>
</dbReference>
<feature type="compositionally biased region" description="Low complexity" evidence="1">
    <location>
        <begin position="215"/>
        <end position="232"/>
    </location>
</feature>